<evidence type="ECO:0000256" key="1">
    <source>
        <dbReference type="ARBA" id="ARBA00001933"/>
    </source>
</evidence>
<dbReference type="InterPro" id="IPR050571">
    <property type="entry name" value="Class-IV_PLP-Dep_Aminotrnsfr"/>
</dbReference>
<keyword evidence="5" id="KW-0289">Folate biosynthesis</keyword>
<keyword evidence="11" id="KW-1185">Reference proteome</keyword>
<evidence type="ECO:0000256" key="2">
    <source>
        <dbReference type="ARBA" id="ARBA00009320"/>
    </source>
</evidence>
<dbReference type="InterPro" id="IPR043132">
    <property type="entry name" value="BCAT-like_C"/>
</dbReference>
<dbReference type="NCBIfam" id="TIGR03461">
    <property type="entry name" value="pabC_Proteo"/>
    <property type="match status" value="1"/>
</dbReference>
<comment type="pathway">
    <text evidence="7">Cofactor biosynthesis; tetrahydrofolate biosynthesis; 4-aminobenzoate from chorismate: step 2/2.</text>
</comment>
<comment type="catalytic activity">
    <reaction evidence="9">
        <text>4-amino-4-deoxychorismate = 4-aminobenzoate + pyruvate + H(+)</text>
        <dbReference type="Rhea" id="RHEA:16201"/>
        <dbReference type="ChEBI" id="CHEBI:15361"/>
        <dbReference type="ChEBI" id="CHEBI:15378"/>
        <dbReference type="ChEBI" id="CHEBI:17836"/>
        <dbReference type="ChEBI" id="CHEBI:58406"/>
        <dbReference type="EC" id="4.1.3.38"/>
    </reaction>
</comment>
<sequence>MNTLVDGVAQDHIAVRDRGLAYGDGVFRTLRCEQGRLLAWPRHYAKLQADCAALGIVCPEAALLLADLAQLAPASAAVKIIITRGVSARGYACDPSASPTRIVQVAPLPDYPDSLRTEGVQLRLCAWPLSIQPGLAGIKHLNRLDQVMARREWQDASIFDGLMCNARGELVEGVMTNLYLLQGNALYTHPLADCGVAGAMRGLVLELAAGMGVQICQQAFGADRLAQVDALLLSNSLAGVLPVRQCGAQSWHNFDLAQQLHAALLEQARKESIPCCPV</sequence>
<dbReference type="EMBL" id="FPKR01000007">
    <property type="protein sequence ID" value="SFZ76774.1"/>
    <property type="molecule type" value="Genomic_DNA"/>
</dbReference>
<evidence type="ECO:0000256" key="9">
    <source>
        <dbReference type="ARBA" id="ARBA00049529"/>
    </source>
</evidence>
<dbReference type="FunFam" id="3.20.10.10:FF:000002">
    <property type="entry name" value="D-alanine aminotransferase"/>
    <property type="match status" value="1"/>
</dbReference>
<dbReference type="RefSeq" id="WP_072428622.1">
    <property type="nucleotide sequence ID" value="NZ_FPKR01000007.1"/>
</dbReference>
<dbReference type="AlphaFoldDB" id="A0A1K2HJ39"/>
<dbReference type="GO" id="GO:0046656">
    <property type="term" value="P:folic acid biosynthetic process"/>
    <property type="evidence" value="ECO:0007669"/>
    <property type="project" value="UniProtKB-KW"/>
</dbReference>
<dbReference type="GO" id="GO:0008153">
    <property type="term" value="P:4-aminobenzoate biosynthetic process"/>
    <property type="evidence" value="ECO:0007669"/>
    <property type="project" value="TreeGrafter"/>
</dbReference>
<name>A0A1K2HJ39_9NEIS</name>
<organism evidence="10 11">
    <name type="scientific">Chitinimonas taiwanensis DSM 18899</name>
    <dbReference type="NCBI Taxonomy" id="1121279"/>
    <lineage>
        <taxon>Bacteria</taxon>
        <taxon>Pseudomonadati</taxon>
        <taxon>Pseudomonadota</taxon>
        <taxon>Betaproteobacteria</taxon>
        <taxon>Neisseriales</taxon>
        <taxon>Chitinibacteraceae</taxon>
        <taxon>Chitinimonas</taxon>
    </lineage>
</organism>
<dbReference type="InterPro" id="IPR043131">
    <property type="entry name" value="BCAT-like_N"/>
</dbReference>
<dbReference type="Gene3D" id="3.30.470.10">
    <property type="match status" value="1"/>
</dbReference>
<evidence type="ECO:0000256" key="4">
    <source>
        <dbReference type="ARBA" id="ARBA00022898"/>
    </source>
</evidence>
<evidence type="ECO:0000313" key="11">
    <source>
        <dbReference type="Proteomes" id="UP000186513"/>
    </source>
</evidence>
<evidence type="ECO:0000313" key="10">
    <source>
        <dbReference type="EMBL" id="SFZ76774.1"/>
    </source>
</evidence>
<gene>
    <name evidence="10" type="ORF">SAMN02745887_02121</name>
</gene>
<dbReference type="Gene3D" id="3.20.10.10">
    <property type="entry name" value="D-amino Acid Aminotransferase, subunit A, domain 2"/>
    <property type="match status" value="1"/>
</dbReference>
<dbReference type="InterPro" id="IPR017824">
    <property type="entry name" value="Aminodeoxychorismate_lyase_IV"/>
</dbReference>
<evidence type="ECO:0000256" key="6">
    <source>
        <dbReference type="ARBA" id="ARBA00023239"/>
    </source>
</evidence>
<reference evidence="10 11" key="1">
    <citation type="submission" date="2016-11" db="EMBL/GenBank/DDBJ databases">
        <authorList>
            <person name="Jaros S."/>
            <person name="Januszkiewicz K."/>
            <person name="Wedrychowicz H."/>
        </authorList>
    </citation>
    <scope>NUCLEOTIDE SEQUENCE [LARGE SCALE GENOMIC DNA]</scope>
    <source>
        <strain evidence="10 11">DSM 18899</strain>
    </source>
</reference>
<dbReference type="InterPro" id="IPR036038">
    <property type="entry name" value="Aminotransferase-like"/>
</dbReference>
<comment type="subunit">
    <text evidence="3">Homodimer.</text>
</comment>
<comment type="cofactor">
    <cofactor evidence="1">
        <name>pyridoxal 5'-phosphate</name>
        <dbReference type="ChEBI" id="CHEBI:597326"/>
    </cofactor>
</comment>
<keyword evidence="4" id="KW-0663">Pyridoxal phosphate</keyword>
<evidence type="ECO:0000256" key="7">
    <source>
        <dbReference type="ARBA" id="ARBA00035633"/>
    </source>
</evidence>
<dbReference type="STRING" id="1121279.SAMN02745887_02121"/>
<dbReference type="Proteomes" id="UP000186513">
    <property type="component" value="Unassembled WGS sequence"/>
</dbReference>
<comment type="similarity">
    <text evidence="2">Belongs to the class-IV pyridoxal-phosphate-dependent aminotransferase family.</text>
</comment>
<dbReference type="Pfam" id="PF01063">
    <property type="entry name" value="Aminotran_4"/>
    <property type="match status" value="1"/>
</dbReference>
<dbReference type="PANTHER" id="PTHR42743">
    <property type="entry name" value="AMINO-ACID AMINOTRANSFERASE"/>
    <property type="match status" value="1"/>
</dbReference>
<dbReference type="OrthoDB" id="9805628at2"/>
<evidence type="ECO:0000256" key="8">
    <source>
        <dbReference type="ARBA" id="ARBA00035676"/>
    </source>
</evidence>
<evidence type="ECO:0000256" key="5">
    <source>
        <dbReference type="ARBA" id="ARBA00022909"/>
    </source>
</evidence>
<keyword evidence="6 10" id="KW-0456">Lyase</keyword>
<dbReference type="InterPro" id="IPR001544">
    <property type="entry name" value="Aminotrans_IV"/>
</dbReference>
<dbReference type="PANTHER" id="PTHR42743:SF2">
    <property type="entry name" value="AMINODEOXYCHORISMATE LYASE"/>
    <property type="match status" value="1"/>
</dbReference>
<dbReference type="NCBIfam" id="NF004761">
    <property type="entry name" value="PRK06092.1"/>
    <property type="match status" value="1"/>
</dbReference>
<proteinExistence type="inferred from homology"/>
<protein>
    <recommendedName>
        <fullName evidence="8">aminodeoxychorismate lyase</fullName>
        <ecNumber evidence="8">4.1.3.38</ecNumber>
    </recommendedName>
</protein>
<dbReference type="GO" id="GO:0030170">
    <property type="term" value="F:pyridoxal phosphate binding"/>
    <property type="evidence" value="ECO:0007669"/>
    <property type="project" value="InterPro"/>
</dbReference>
<dbReference type="SUPFAM" id="SSF56752">
    <property type="entry name" value="D-aminoacid aminotransferase-like PLP-dependent enzymes"/>
    <property type="match status" value="1"/>
</dbReference>
<accession>A0A1K2HJ39</accession>
<dbReference type="EC" id="4.1.3.38" evidence="8"/>
<dbReference type="GO" id="GO:0008696">
    <property type="term" value="F:4-amino-4-deoxychorismate lyase activity"/>
    <property type="evidence" value="ECO:0007669"/>
    <property type="project" value="UniProtKB-EC"/>
</dbReference>
<dbReference type="GO" id="GO:0005829">
    <property type="term" value="C:cytosol"/>
    <property type="evidence" value="ECO:0007669"/>
    <property type="project" value="TreeGrafter"/>
</dbReference>
<evidence type="ECO:0000256" key="3">
    <source>
        <dbReference type="ARBA" id="ARBA00011738"/>
    </source>
</evidence>